<keyword evidence="6" id="KW-1185">Reference proteome</keyword>
<dbReference type="PANTHER" id="PTHR43818:SF11">
    <property type="entry name" value="BCDNA.GH03377"/>
    <property type="match status" value="1"/>
</dbReference>
<gene>
    <name evidence="5" type="ORF">GCM10010910_14940</name>
</gene>
<dbReference type="InterPro" id="IPR055170">
    <property type="entry name" value="GFO_IDH_MocA-like_dom"/>
</dbReference>
<evidence type="ECO:0000259" key="4">
    <source>
        <dbReference type="Pfam" id="PF22725"/>
    </source>
</evidence>
<organism evidence="5 6">
    <name type="scientific">Microbacterium nanhaiense</name>
    <dbReference type="NCBI Taxonomy" id="1301026"/>
    <lineage>
        <taxon>Bacteria</taxon>
        <taxon>Bacillati</taxon>
        <taxon>Actinomycetota</taxon>
        <taxon>Actinomycetes</taxon>
        <taxon>Micrococcales</taxon>
        <taxon>Microbacteriaceae</taxon>
        <taxon>Microbacterium</taxon>
    </lineage>
</organism>
<dbReference type="Pfam" id="PF01408">
    <property type="entry name" value="GFO_IDH_MocA"/>
    <property type="match status" value="1"/>
</dbReference>
<dbReference type="Proteomes" id="UP000638043">
    <property type="component" value="Unassembled WGS sequence"/>
</dbReference>
<dbReference type="PANTHER" id="PTHR43818">
    <property type="entry name" value="BCDNA.GH03377"/>
    <property type="match status" value="1"/>
</dbReference>
<dbReference type="Pfam" id="PF22725">
    <property type="entry name" value="GFO_IDH_MocA_C3"/>
    <property type="match status" value="1"/>
</dbReference>
<keyword evidence="2" id="KW-0520">NAD</keyword>
<dbReference type="InterPro" id="IPR000683">
    <property type="entry name" value="Gfo/Idh/MocA-like_OxRdtase_N"/>
</dbReference>
<dbReference type="SUPFAM" id="SSF51735">
    <property type="entry name" value="NAD(P)-binding Rossmann-fold domains"/>
    <property type="match status" value="1"/>
</dbReference>
<name>A0ABQ2N4X4_9MICO</name>
<evidence type="ECO:0000256" key="1">
    <source>
        <dbReference type="ARBA" id="ARBA00023002"/>
    </source>
</evidence>
<sequence length="377" mass="40178">MNAPRLALIGTGGHGRTHVEKGLRLHEEGRVQLVAVADPVPPAADALPAGVARFTDGAELIAAGGFDVVVICTPINTHFDFASAALEAGADVMLEKPTTATLDEFERLLAIAERTGGLVQVGFQSLGSEALDIIRARVAEGDIGEVVRYSATGAWVRNEAYYARSAWAGRRTLDGRVVADGALTNPLAHATATALALAGATRLEDVKSLELDLWRANDIEADDTSVAVFDLEGDVRLTTAVTLAASLQKDPYVEVVGTNGALRLWYTKDDIELLDANGFVLETQHTGRRDLIENLLAAREGAEALFSPLAGTGAFMRLVEGVMQAPAPRLVAEGSARVVDDEAGHHLVIDGVEEELERALRLESTFVELDSPFTRVR</sequence>
<evidence type="ECO:0000313" key="6">
    <source>
        <dbReference type="Proteomes" id="UP000638043"/>
    </source>
</evidence>
<reference evidence="6" key="1">
    <citation type="journal article" date="2019" name="Int. J. Syst. Evol. Microbiol.">
        <title>The Global Catalogue of Microorganisms (GCM) 10K type strain sequencing project: providing services to taxonomists for standard genome sequencing and annotation.</title>
        <authorList>
            <consortium name="The Broad Institute Genomics Platform"/>
            <consortium name="The Broad Institute Genome Sequencing Center for Infectious Disease"/>
            <person name="Wu L."/>
            <person name="Ma J."/>
        </authorList>
    </citation>
    <scope>NUCLEOTIDE SEQUENCE [LARGE SCALE GENOMIC DNA]</scope>
    <source>
        <strain evidence="6">CGMCC 4.7181</strain>
    </source>
</reference>
<feature type="domain" description="Gfo/Idh/MocA-like oxidoreductase N-terminal" evidence="3">
    <location>
        <begin position="5"/>
        <end position="123"/>
    </location>
</feature>
<dbReference type="Gene3D" id="3.40.50.720">
    <property type="entry name" value="NAD(P)-binding Rossmann-like Domain"/>
    <property type="match status" value="1"/>
</dbReference>
<dbReference type="InterPro" id="IPR050463">
    <property type="entry name" value="Gfo/Idh/MocA_oxidrdct_glycsds"/>
</dbReference>
<dbReference type="EMBL" id="BMMQ01000003">
    <property type="protein sequence ID" value="GGO63132.1"/>
    <property type="molecule type" value="Genomic_DNA"/>
</dbReference>
<proteinExistence type="predicted"/>
<keyword evidence="1" id="KW-0560">Oxidoreductase</keyword>
<dbReference type="SUPFAM" id="SSF55347">
    <property type="entry name" value="Glyceraldehyde-3-phosphate dehydrogenase-like, C-terminal domain"/>
    <property type="match status" value="1"/>
</dbReference>
<evidence type="ECO:0000259" key="3">
    <source>
        <dbReference type="Pfam" id="PF01408"/>
    </source>
</evidence>
<feature type="domain" description="GFO/IDH/MocA-like oxidoreductase" evidence="4">
    <location>
        <begin position="134"/>
        <end position="263"/>
    </location>
</feature>
<evidence type="ECO:0000313" key="5">
    <source>
        <dbReference type="EMBL" id="GGO63132.1"/>
    </source>
</evidence>
<accession>A0ABQ2N4X4</accession>
<evidence type="ECO:0000256" key="2">
    <source>
        <dbReference type="ARBA" id="ARBA00023027"/>
    </source>
</evidence>
<comment type="caution">
    <text evidence="5">The sequence shown here is derived from an EMBL/GenBank/DDBJ whole genome shotgun (WGS) entry which is preliminary data.</text>
</comment>
<dbReference type="RefSeq" id="WP_188700753.1">
    <property type="nucleotide sequence ID" value="NZ_BMMQ01000003.1"/>
</dbReference>
<dbReference type="Gene3D" id="3.30.360.10">
    <property type="entry name" value="Dihydrodipicolinate Reductase, domain 2"/>
    <property type="match status" value="1"/>
</dbReference>
<dbReference type="InterPro" id="IPR036291">
    <property type="entry name" value="NAD(P)-bd_dom_sf"/>
</dbReference>
<protein>
    <submittedName>
        <fullName evidence="5">Oxidoreductase</fullName>
    </submittedName>
</protein>